<dbReference type="SUPFAM" id="SSF48371">
    <property type="entry name" value="ARM repeat"/>
    <property type="match status" value="3"/>
</dbReference>
<feature type="coiled-coil region" evidence="1">
    <location>
        <begin position="442"/>
        <end position="469"/>
    </location>
</feature>
<dbReference type="InterPro" id="IPR003593">
    <property type="entry name" value="AAA+_ATPase"/>
</dbReference>
<gene>
    <name evidence="3" type="ORF">MCB1EB_0925</name>
</gene>
<protein>
    <submittedName>
        <fullName evidence="3">Uncharacterized protein</fullName>
    </submittedName>
</protein>
<accession>A0A2Z6EUL8</accession>
<dbReference type="InterPro" id="IPR000225">
    <property type="entry name" value="Armadillo"/>
</dbReference>
<dbReference type="Pfam" id="PF13646">
    <property type="entry name" value="HEAT_2"/>
    <property type="match status" value="3"/>
</dbReference>
<dbReference type="PANTHER" id="PTHR12697">
    <property type="entry name" value="PBS LYASE HEAT-LIKE PROTEIN"/>
    <property type="match status" value="1"/>
</dbReference>
<feature type="compositionally biased region" description="Basic and acidic residues" evidence="2">
    <location>
        <begin position="21"/>
        <end position="30"/>
    </location>
</feature>
<keyword evidence="1" id="KW-0175">Coiled coil</keyword>
<dbReference type="SMART" id="SM00382">
    <property type="entry name" value="AAA"/>
    <property type="match status" value="1"/>
</dbReference>
<dbReference type="EMBL" id="AP018150">
    <property type="protein sequence ID" value="BBE09086.1"/>
    <property type="molecule type" value="Genomic_DNA"/>
</dbReference>
<keyword evidence="4" id="KW-1185">Reference proteome</keyword>
<dbReference type="Pfam" id="PF23238">
    <property type="entry name" value="DUF7068"/>
    <property type="match status" value="1"/>
</dbReference>
<dbReference type="GO" id="GO:0016491">
    <property type="term" value="F:oxidoreductase activity"/>
    <property type="evidence" value="ECO:0007669"/>
    <property type="project" value="TreeGrafter"/>
</dbReference>
<evidence type="ECO:0000313" key="4">
    <source>
        <dbReference type="Proteomes" id="UP000282597"/>
    </source>
</evidence>
<dbReference type="InterPro" id="IPR055496">
    <property type="entry name" value="DUF7068"/>
</dbReference>
<dbReference type="Proteomes" id="UP000282597">
    <property type="component" value="Chromosome"/>
</dbReference>
<dbReference type="InterPro" id="IPR007111">
    <property type="entry name" value="NACHT_NTPase"/>
</dbReference>
<dbReference type="SMART" id="SM00567">
    <property type="entry name" value="EZ_HEAT"/>
    <property type="match status" value="13"/>
</dbReference>
<evidence type="ECO:0000313" key="3">
    <source>
        <dbReference type="EMBL" id="BBE09086.1"/>
    </source>
</evidence>
<feature type="region of interest" description="Disordered" evidence="2">
    <location>
        <begin position="19"/>
        <end position="39"/>
    </location>
</feature>
<name>A0A2Z6EUL8_9BURK</name>
<dbReference type="InterPro" id="IPR027417">
    <property type="entry name" value="P-loop_NTPase"/>
</dbReference>
<organism evidence="3 4">
    <name type="scientific">Mycoavidus cysteinexigens</name>
    <dbReference type="NCBI Taxonomy" id="1553431"/>
    <lineage>
        <taxon>Bacteria</taxon>
        <taxon>Pseudomonadati</taxon>
        <taxon>Pseudomonadota</taxon>
        <taxon>Betaproteobacteria</taxon>
        <taxon>Burkholderiales</taxon>
        <taxon>Burkholderiaceae</taxon>
        <taxon>Mycoavidus</taxon>
    </lineage>
</organism>
<dbReference type="PANTHER" id="PTHR12697:SF5">
    <property type="entry name" value="DEOXYHYPUSINE HYDROXYLASE"/>
    <property type="match status" value="1"/>
</dbReference>
<evidence type="ECO:0000256" key="2">
    <source>
        <dbReference type="SAM" id="MobiDB-lite"/>
    </source>
</evidence>
<dbReference type="PROSITE" id="PS50837">
    <property type="entry name" value="NACHT"/>
    <property type="match status" value="1"/>
</dbReference>
<dbReference type="InterPro" id="IPR011989">
    <property type="entry name" value="ARM-like"/>
</dbReference>
<dbReference type="Pfam" id="PF05729">
    <property type="entry name" value="NACHT"/>
    <property type="match status" value="1"/>
</dbReference>
<dbReference type="SUPFAM" id="SSF52540">
    <property type="entry name" value="P-loop containing nucleoside triphosphate hydrolases"/>
    <property type="match status" value="1"/>
</dbReference>
<dbReference type="InterPro" id="IPR004155">
    <property type="entry name" value="PBS_lyase_HEAT"/>
</dbReference>
<dbReference type="KEGG" id="mcys:MCB1EB_0925"/>
<dbReference type="AlphaFoldDB" id="A0A2Z6EUL8"/>
<dbReference type="PROSITE" id="PS50176">
    <property type="entry name" value="ARM_REPEAT"/>
    <property type="match status" value="3"/>
</dbReference>
<sequence length="1245" mass="138815">MISRRQGVQSDQVLQETVQRVQEDRTRQEAIRSGSSQPINNLVAEERSITQIIGSGVQNAQINGSGNTVTMIHGPTATIASLADLRKALYEHYQRSNLWIQRVSSDKKISLADCYINLAIVESQAQRENDKKELEKQKANFERLPSSERLEATNPNKLIQLKKLFEVQKLRDGSEGVPKRILIQGRAGIGKTTLCKKMVYEYHQNGQWQDQFESVLWIPLRYLKTHPPKRLEDLLCDQYFVGHENSQAQALSTVLHAHQDKTLFILDGLDEVTSELSRADRLGAFLKVLLDQEHVVITSRPNGIDANTLNKLDLELETVGFSQDDVQKYIQKFAPEPQQSAIQQFIKDTPLIQGLVNIPIQLDALCYSWDKLPKSQTVTMAILYRAMVDKLLRKDCERLEKENKGKPLSPLAIQTLSNTKLKKLMADEIHYLEYLAFKGLEKEKIEFSLDELNQRQEELEAQMPEGIELSYSFTTDLKKTSYLDTADRHRPESERHYHFLHLTFQEFFAAKFLVRHLEKPAKTERIFSSEKVASTSLGVMPSQEELETFIATHKYNPRYEIVWWMVAGLLENAALEPFFRLLEQAPHDLIGMRHQQVMMGCLNEARTQLRETRILRLETELMQWLDFELKNRIDDCYNYSRLGRQSTFPENLLITGLRRPEDEKIEIIETLGSRQTLSSDAISALVSVLKDEYENEYVRSRAASALGRQGTRSLEAVSALISVLKDEDKNEEVRASAVDALGSQRTLSLEAISALISVLKDEDENEEVRACAVDALGRQDTLSLEAISALISVLKDEDENEEVRSHAASALGGQSTLSSDAVSALISALGGRNVDVKWSAASALYSQRTLSLEAVSALISALQDENASVRSRAAEALGRQRTLSLEAISALISAFRHENEYVRSRAVSALGGQRTLSLEAISALISALQDENASVKLGAASALGGQSTLSSDAVSALISASEDKNASVRSRAAYALGSECTRSSEVVLALISAMRDENASVRASAASAFSRQSMLSLEVVSVLISALQDENEVVRSRAASALGLQRTLSLEAISALISALRDKNLYVRLSVVDAFDRQSTLSSDAISALISASEDKNAFVRSRAISALERHSKKESIESRAAFTLSLDAVSASISALEDENASVKSSAKFTLGRHLNQCYRMLPDLSPEQIKALYLQILLPRSCERIAPLYIQDRHLHFYTATGPGQPIKLTSEQVEKLNQAFSAAQKEEGIERLPDETRFLIEE</sequence>
<dbReference type="Gene3D" id="3.40.50.300">
    <property type="entry name" value="P-loop containing nucleotide triphosphate hydrolases"/>
    <property type="match status" value="1"/>
</dbReference>
<dbReference type="InterPro" id="IPR016024">
    <property type="entry name" value="ARM-type_fold"/>
</dbReference>
<dbReference type="RefSeq" id="WP_126353892.1">
    <property type="nucleotide sequence ID" value="NZ_AP018150.1"/>
</dbReference>
<evidence type="ECO:0000256" key="1">
    <source>
        <dbReference type="SAM" id="Coils"/>
    </source>
</evidence>
<proteinExistence type="predicted"/>
<reference evidence="3 4" key="1">
    <citation type="journal article" date="2018" name="Microbes Environ.">
        <title>Comparative Genomic Insights into Endofungal Lifestyles of Two Bacterial Endosymbionts, Mycoavidus cysteinexigens and Burkholderia rhizoxinica.</title>
        <authorList>
            <person name="Sharmin D."/>
            <person name="Guo Y."/>
            <person name="Nishizawa T."/>
            <person name="Ohshima S."/>
            <person name="Sato Y."/>
            <person name="Takashima Y."/>
            <person name="Narisawa K."/>
            <person name="Ohta H."/>
        </authorList>
    </citation>
    <scope>NUCLEOTIDE SEQUENCE [LARGE SCALE GENOMIC DNA]</scope>
    <source>
        <strain evidence="3 4">B1-EB</strain>
    </source>
</reference>
<dbReference type="Gene3D" id="1.25.10.10">
    <property type="entry name" value="Leucine-rich Repeat Variant"/>
    <property type="match status" value="5"/>
</dbReference>